<dbReference type="Pfam" id="PF00254">
    <property type="entry name" value="FKBP_C"/>
    <property type="match status" value="1"/>
</dbReference>
<feature type="signal peptide" evidence="6">
    <location>
        <begin position="1"/>
        <end position="20"/>
    </location>
</feature>
<dbReference type="InterPro" id="IPR046357">
    <property type="entry name" value="PPIase_dom_sf"/>
</dbReference>
<dbReference type="PANTHER" id="PTHR45779:SF7">
    <property type="entry name" value="PEPTIDYLPROLYL ISOMERASE"/>
    <property type="match status" value="1"/>
</dbReference>
<dbReference type="PANTHER" id="PTHR45779">
    <property type="entry name" value="PEPTIDYLPROLYL ISOMERASE"/>
    <property type="match status" value="1"/>
</dbReference>
<evidence type="ECO:0000313" key="8">
    <source>
        <dbReference type="EMBL" id="GAA3823708.1"/>
    </source>
</evidence>
<evidence type="ECO:0000313" key="9">
    <source>
        <dbReference type="Proteomes" id="UP001501821"/>
    </source>
</evidence>
<dbReference type="Proteomes" id="UP001501821">
    <property type="component" value="Unassembled WGS sequence"/>
</dbReference>
<dbReference type="Gene3D" id="3.10.50.40">
    <property type="match status" value="1"/>
</dbReference>
<dbReference type="RefSeq" id="WP_344776160.1">
    <property type="nucleotide sequence ID" value="NZ_BAABAH010000009.1"/>
</dbReference>
<evidence type="ECO:0000256" key="6">
    <source>
        <dbReference type="SAM" id="SignalP"/>
    </source>
</evidence>
<keyword evidence="9" id="KW-1185">Reference proteome</keyword>
<evidence type="ECO:0000259" key="7">
    <source>
        <dbReference type="PROSITE" id="PS50059"/>
    </source>
</evidence>
<protein>
    <recommendedName>
        <fullName evidence="2 5">peptidylprolyl isomerase</fullName>
        <ecNumber evidence="2 5">5.2.1.8</ecNumber>
    </recommendedName>
</protein>
<reference evidence="9" key="1">
    <citation type="journal article" date="2019" name="Int. J. Syst. Evol. Microbiol.">
        <title>The Global Catalogue of Microorganisms (GCM) 10K type strain sequencing project: providing services to taxonomists for standard genome sequencing and annotation.</title>
        <authorList>
            <consortium name="The Broad Institute Genomics Platform"/>
            <consortium name="The Broad Institute Genome Sequencing Center for Infectious Disease"/>
            <person name="Wu L."/>
            <person name="Ma J."/>
        </authorList>
    </citation>
    <scope>NUCLEOTIDE SEQUENCE [LARGE SCALE GENOMIC DNA]</scope>
    <source>
        <strain evidence="9">JCM 16953</strain>
    </source>
</reference>
<dbReference type="EC" id="5.2.1.8" evidence="2 5"/>
<dbReference type="EMBL" id="BAABAH010000009">
    <property type="protein sequence ID" value="GAA3823708.1"/>
    <property type="molecule type" value="Genomic_DNA"/>
</dbReference>
<evidence type="ECO:0000256" key="4">
    <source>
        <dbReference type="ARBA" id="ARBA00023235"/>
    </source>
</evidence>
<feature type="domain" description="PPIase FKBP-type" evidence="7">
    <location>
        <begin position="243"/>
        <end position="338"/>
    </location>
</feature>
<gene>
    <name evidence="8" type="ORF">GCM10022242_26460</name>
</gene>
<evidence type="ECO:0000256" key="1">
    <source>
        <dbReference type="ARBA" id="ARBA00000971"/>
    </source>
</evidence>
<accession>A0ABP7IPJ9</accession>
<name>A0ABP7IPJ9_9ACTN</name>
<comment type="caution">
    <text evidence="8">The sequence shown here is derived from an EMBL/GenBank/DDBJ whole genome shotgun (WGS) entry which is preliminary data.</text>
</comment>
<feature type="chain" id="PRO_5047128696" description="peptidylprolyl isomerase" evidence="6">
    <location>
        <begin position="21"/>
        <end position="338"/>
    </location>
</feature>
<organism evidence="8 9">
    <name type="scientific">Nocardioides panacisoli</name>
    <dbReference type="NCBI Taxonomy" id="627624"/>
    <lineage>
        <taxon>Bacteria</taxon>
        <taxon>Bacillati</taxon>
        <taxon>Actinomycetota</taxon>
        <taxon>Actinomycetes</taxon>
        <taxon>Propionibacteriales</taxon>
        <taxon>Nocardioidaceae</taxon>
        <taxon>Nocardioides</taxon>
    </lineage>
</organism>
<dbReference type="PROSITE" id="PS50059">
    <property type="entry name" value="FKBP_PPIASE"/>
    <property type="match status" value="1"/>
</dbReference>
<proteinExistence type="predicted"/>
<evidence type="ECO:0000256" key="5">
    <source>
        <dbReference type="PROSITE-ProRule" id="PRU00277"/>
    </source>
</evidence>
<evidence type="ECO:0000256" key="2">
    <source>
        <dbReference type="ARBA" id="ARBA00013194"/>
    </source>
</evidence>
<evidence type="ECO:0000256" key="3">
    <source>
        <dbReference type="ARBA" id="ARBA00023110"/>
    </source>
</evidence>
<keyword evidence="6" id="KW-0732">Signal</keyword>
<dbReference type="InterPro" id="IPR001179">
    <property type="entry name" value="PPIase_FKBP_dom"/>
</dbReference>
<comment type="catalytic activity">
    <reaction evidence="1 5">
        <text>[protein]-peptidylproline (omega=180) = [protein]-peptidylproline (omega=0)</text>
        <dbReference type="Rhea" id="RHEA:16237"/>
        <dbReference type="Rhea" id="RHEA-COMP:10747"/>
        <dbReference type="Rhea" id="RHEA-COMP:10748"/>
        <dbReference type="ChEBI" id="CHEBI:83833"/>
        <dbReference type="ChEBI" id="CHEBI:83834"/>
        <dbReference type="EC" id="5.2.1.8"/>
    </reaction>
</comment>
<dbReference type="PROSITE" id="PS51257">
    <property type="entry name" value="PROKAR_LIPOPROTEIN"/>
    <property type="match status" value="1"/>
</dbReference>
<keyword evidence="4 5" id="KW-0413">Isomerase</keyword>
<keyword evidence="3 5" id="KW-0697">Rotamase</keyword>
<dbReference type="InterPro" id="IPR044609">
    <property type="entry name" value="FKBP2/11"/>
</dbReference>
<sequence length="338" mass="35186">MLLRRRPQRALALLAAPALALTLTACGGSPSEDTEKGFDAVSISGDVGSTPTFDWKGMLEPQKAETKVVTEGDGTTLQKGDGVLVNIAISNDYTQNVNYDTFGADEAGVEITVGQSAQPQKAIDLVAQLVADQIEAGKTKIGTRIEGVASVDQEWPDYATNLVDIGVGNKDGIAFVADLESTVRSGPTPKPVHPAAWAPTLEKDDKGVPFGLDSSGLPKPDLKAKDVKVTTLLRGNGPKVAKGDITVVNYLGQTWGGEEAFDESYSKGQTLAVNIAPATKGGGTTVIKGWSDALVGVPVGSRIIVEVPPAEGYGSKGQPPTINGDDILYFVIDVLGTA</sequence>
<dbReference type="SUPFAM" id="SSF54534">
    <property type="entry name" value="FKBP-like"/>
    <property type="match status" value="1"/>
</dbReference>